<proteinExistence type="predicted"/>
<evidence type="ECO:0000313" key="1">
    <source>
        <dbReference type="EMBL" id="MBB6447558.1"/>
    </source>
</evidence>
<organism evidence="1 2">
    <name type="scientific">Bacillus benzoevorans</name>
    <dbReference type="NCBI Taxonomy" id="1456"/>
    <lineage>
        <taxon>Bacteria</taxon>
        <taxon>Bacillati</taxon>
        <taxon>Bacillota</taxon>
        <taxon>Bacilli</taxon>
        <taxon>Bacillales</taxon>
        <taxon>Bacillaceae</taxon>
        <taxon>Bacillus</taxon>
    </lineage>
</organism>
<accession>A0A7X0HVG3</accession>
<dbReference type="AlphaFoldDB" id="A0A7X0HVG3"/>
<reference evidence="1 2" key="1">
    <citation type="submission" date="2020-08" db="EMBL/GenBank/DDBJ databases">
        <title>Genomic Encyclopedia of Type Strains, Phase IV (KMG-IV): sequencing the most valuable type-strain genomes for metagenomic binning, comparative biology and taxonomic classification.</title>
        <authorList>
            <person name="Goeker M."/>
        </authorList>
    </citation>
    <scope>NUCLEOTIDE SEQUENCE [LARGE SCALE GENOMIC DNA]</scope>
    <source>
        <strain evidence="1 2">DSM 5391</strain>
    </source>
</reference>
<comment type="caution">
    <text evidence="1">The sequence shown here is derived from an EMBL/GenBank/DDBJ whole genome shotgun (WGS) entry which is preliminary data.</text>
</comment>
<evidence type="ECO:0000313" key="2">
    <source>
        <dbReference type="Proteomes" id="UP000531594"/>
    </source>
</evidence>
<name>A0A7X0HVG3_9BACI</name>
<protein>
    <submittedName>
        <fullName evidence="1">Uncharacterized protein</fullName>
    </submittedName>
</protein>
<sequence>MCDSQHIEAKLAAAIQSAVLKEHAHRNALFWLGKTPVFPGVRNTLVKKG</sequence>
<dbReference type="EMBL" id="JACHGK010000023">
    <property type="protein sequence ID" value="MBB6447558.1"/>
    <property type="molecule type" value="Genomic_DNA"/>
</dbReference>
<dbReference type="RefSeq" id="WP_184529623.1">
    <property type="nucleotide sequence ID" value="NZ_JACHGK010000023.1"/>
</dbReference>
<gene>
    <name evidence="1" type="ORF">HNR53_004242</name>
</gene>
<keyword evidence="2" id="KW-1185">Reference proteome</keyword>
<dbReference type="Proteomes" id="UP000531594">
    <property type="component" value="Unassembled WGS sequence"/>
</dbReference>